<comment type="caution">
    <text evidence="1">The sequence shown here is derived from an EMBL/GenBank/DDBJ whole genome shotgun (WGS) entry which is preliminary data.</text>
</comment>
<gene>
    <name evidence="1" type="primary">jg23635</name>
    <name evidence="1" type="ORF">PAEG_LOCUS25339</name>
</gene>
<sequence>MISVTQACWRASEWSSARKSLHPRARRSEGLGSVISQHASEAMTSEIRDLVFAGEDAVQRLIVCSDRERCQ</sequence>
<evidence type="ECO:0000313" key="2">
    <source>
        <dbReference type="Proteomes" id="UP000838756"/>
    </source>
</evidence>
<organism evidence="1 2">
    <name type="scientific">Pararge aegeria aegeria</name>
    <dbReference type="NCBI Taxonomy" id="348720"/>
    <lineage>
        <taxon>Eukaryota</taxon>
        <taxon>Metazoa</taxon>
        <taxon>Ecdysozoa</taxon>
        <taxon>Arthropoda</taxon>
        <taxon>Hexapoda</taxon>
        <taxon>Insecta</taxon>
        <taxon>Pterygota</taxon>
        <taxon>Neoptera</taxon>
        <taxon>Endopterygota</taxon>
        <taxon>Lepidoptera</taxon>
        <taxon>Glossata</taxon>
        <taxon>Ditrysia</taxon>
        <taxon>Papilionoidea</taxon>
        <taxon>Nymphalidae</taxon>
        <taxon>Satyrinae</taxon>
        <taxon>Satyrini</taxon>
        <taxon>Parargina</taxon>
        <taxon>Pararge</taxon>
    </lineage>
</organism>
<name>A0A8S4SKT1_9NEOP</name>
<dbReference type="EMBL" id="CAKXAJ010026310">
    <property type="protein sequence ID" value="CAH2266515.1"/>
    <property type="molecule type" value="Genomic_DNA"/>
</dbReference>
<dbReference type="Proteomes" id="UP000838756">
    <property type="component" value="Unassembled WGS sequence"/>
</dbReference>
<reference evidence="1" key="1">
    <citation type="submission" date="2022-03" db="EMBL/GenBank/DDBJ databases">
        <authorList>
            <person name="Lindestad O."/>
        </authorList>
    </citation>
    <scope>NUCLEOTIDE SEQUENCE</scope>
</reference>
<evidence type="ECO:0000313" key="1">
    <source>
        <dbReference type="EMBL" id="CAH2266515.1"/>
    </source>
</evidence>
<dbReference type="AlphaFoldDB" id="A0A8S4SKT1"/>
<protein>
    <submittedName>
        <fullName evidence="1">Jg23635 protein</fullName>
    </submittedName>
</protein>
<accession>A0A8S4SKT1</accession>
<proteinExistence type="predicted"/>
<keyword evidence="2" id="KW-1185">Reference proteome</keyword>